<feature type="region of interest" description="Disordered" evidence="1">
    <location>
        <begin position="101"/>
        <end position="157"/>
    </location>
</feature>
<protein>
    <submittedName>
        <fullName evidence="2">Uncharacterized protein</fullName>
    </submittedName>
</protein>
<feature type="compositionally biased region" description="Basic and acidic residues" evidence="1">
    <location>
        <begin position="140"/>
        <end position="149"/>
    </location>
</feature>
<keyword evidence="3" id="KW-1185">Reference proteome</keyword>
<evidence type="ECO:0000256" key="1">
    <source>
        <dbReference type="SAM" id="MobiDB-lite"/>
    </source>
</evidence>
<accession>A0A0P7BQ70</accession>
<sequence length="173" mass="19048">MAHAAQQGYKVTRFGTRVGKFGDQSYPRTGSHRDLVPADDVHNESIIDEPSPPAQSGPSFTSFSQPYMHHATALGISVFFVIIKECLKFVLVCVQMSDYGRAKNHGSESTPRPKAREDPVAQRPQNRMLCVSASTAPERSSSKKPDPHRPLPSRLRTLATTSSRPLLLATTMM</sequence>
<dbReference type="AlphaFoldDB" id="A0A0P7BQ70"/>
<gene>
    <name evidence="2" type="ORF">AK830_g3464</name>
</gene>
<evidence type="ECO:0000313" key="2">
    <source>
        <dbReference type="EMBL" id="KPM43103.1"/>
    </source>
</evidence>
<dbReference type="Proteomes" id="UP000050424">
    <property type="component" value="Unassembled WGS sequence"/>
</dbReference>
<evidence type="ECO:0000313" key="3">
    <source>
        <dbReference type="Proteomes" id="UP000050424"/>
    </source>
</evidence>
<name>A0A0P7BQ70_9HYPO</name>
<comment type="caution">
    <text evidence="2">The sequence shown here is derived from an EMBL/GenBank/DDBJ whole genome shotgun (WGS) entry which is preliminary data.</text>
</comment>
<organism evidence="2 3">
    <name type="scientific">Neonectria ditissima</name>
    <dbReference type="NCBI Taxonomy" id="78410"/>
    <lineage>
        <taxon>Eukaryota</taxon>
        <taxon>Fungi</taxon>
        <taxon>Dikarya</taxon>
        <taxon>Ascomycota</taxon>
        <taxon>Pezizomycotina</taxon>
        <taxon>Sordariomycetes</taxon>
        <taxon>Hypocreomycetidae</taxon>
        <taxon>Hypocreales</taxon>
        <taxon>Nectriaceae</taxon>
        <taxon>Neonectria</taxon>
    </lineage>
</organism>
<dbReference type="EMBL" id="LKCW01000038">
    <property type="protein sequence ID" value="KPM43103.1"/>
    <property type="molecule type" value="Genomic_DNA"/>
</dbReference>
<reference evidence="2 3" key="1">
    <citation type="submission" date="2015-09" db="EMBL/GenBank/DDBJ databases">
        <title>Draft genome of a European isolate of the apple canker pathogen Neonectria ditissima.</title>
        <authorList>
            <person name="Gomez-Cortecero A."/>
            <person name="Harrison R.J."/>
            <person name="Armitage A.D."/>
        </authorList>
    </citation>
    <scope>NUCLEOTIDE SEQUENCE [LARGE SCALE GENOMIC DNA]</scope>
    <source>
        <strain evidence="2 3">R09/05</strain>
    </source>
</reference>
<proteinExistence type="predicted"/>